<dbReference type="Gene3D" id="2.40.10.10">
    <property type="entry name" value="Trypsin-like serine proteases"/>
    <property type="match status" value="1"/>
</dbReference>
<keyword evidence="3" id="KW-1185">Reference proteome</keyword>
<proteinExistence type="predicted"/>
<gene>
    <name evidence="2" type="ORF">JCM19239_1053</name>
</gene>
<evidence type="ECO:0000259" key="1">
    <source>
        <dbReference type="Pfam" id="PF00089"/>
    </source>
</evidence>
<dbReference type="InterPro" id="IPR043504">
    <property type="entry name" value="Peptidase_S1_PA_chymotrypsin"/>
</dbReference>
<evidence type="ECO:0000313" key="2">
    <source>
        <dbReference type="EMBL" id="GAL27631.1"/>
    </source>
</evidence>
<comment type="caution">
    <text evidence="2">The sequence shown here is derived from an EMBL/GenBank/DDBJ whole genome shotgun (WGS) entry which is preliminary data.</text>
</comment>
<dbReference type="Pfam" id="PF00089">
    <property type="entry name" value="Trypsin"/>
    <property type="match status" value="1"/>
</dbReference>
<organism evidence="2 3">
    <name type="scientific">Vibrio variabilis</name>
    <dbReference type="NCBI Taxonomy" id="990271"/>
    <lineage>
        <taxon>Bacteria</taxon>
        <taxon>Pseudomonadati</taxon>
        <taxon>Pseudomonadota</taxon>
        <taxon>Gammaproteobacteria</taxon>
        <taxon>Vibrionales</taxon>
        <taxon>Vibrionaceae</taxon>
        <taxon>Vibrio</taxon>
    </lineage>
</organism>
<feature type="domain" description="Peptidase S1" evidence="1">
    <location>
        <begin position="30"/>
        <end position="60"/>
    </location>
</feature>
<accession>A0ABQ0JFU4</accession>
<evidence type="ECO:0000313" key="3">
    <source>
        <dbReference type="Proteomes" id="UP000029223"/>
    </source>
</evidence>
<dbReference type="InterPro" id="IPR001254">
    <property type="entry name" value="Trypsin_dom"/>
</dbReference>
<dbReference type="Proteomes" id="UP000029223">
    <property type="component" value="Unassembled WGS sequence"/>
</dbReference>
<dbReference type="EMBL" id="BBMS01000031">
    <property type="protein sequence ID" value="GAL27631.1"/>
    <property type="molecule type" value="Genomic_DNA"/>
</dbReference>
<sequence>MNGNVANIEDYRSFISLFSDPTGYTNYSIEGPLCGATLLNQEYVLTAAHCFTAVTTMLSGTDSLRLQ</sequence>
<name>A0ABQ0JFU4_9VIBR</name>
<dbReference type="InterPro" id="IPR009003">
    <property type="entry name" value="Peptidase_S1_PA"/>
</dbReference>
<reference evidence="3" key="1">
    <citation type="submission" date="2014-09" db="EMBL/GenBank/DDBJ databases">
        <title>Vibrio variabilis JCM 19239. (C206) whole genome shotgun sequence.</title>
        <authorList>
            <person name="Sawabe T."/>
            <person name="Meirelles P."/>
            <person name="Nakanishi M."/>
            <person name="Sayaka M."/>
            <person name="Hattori M."/>
            <person name="Ohkuma M."/>
        </authorList>
    </citation>
    <scope>NUCLEOTIDE SEQUENCE [LARGE SCALE GENOMIC DNA]</scope>
    <source>
        <strain evidence="3">JCM 19239</strain>
    </source>
</reference>
<dbReference type="SUPFAM" id="SSF50494">
    <property type="entry name" value="Trypsin-like serine proteases"/>
    <property type="match status" value="1"/>
</dbReference>
<protein>
    <recommendedName>
        <fullName evidence="1">Peptidase S1 domain-containing protein</fullName>
    </recommendedName>
</protein>